<dbReference type="HOGENOM" id="CLU_174762_0_0_9"/>
<dbReference type="OrthoDB" id="2629255at2"/>
<gene>
    <name evidence="1" type="ORF">DJ90_3020</name>
    <name evidence="2" type="ORF">GNQ08_17830</name>
</gene>
<comment type="caution">
    <text evidence="1">The sequence shown here is derived from an EMBL/GenBank/DDBJ whole genome shotgun (WGS) entry which is preliminary data.</text>
</comment>
<organism evidence="1 3">
    <name type="scientific">Paenibacillus macerans</name>
    <name type="common">Bacillus macerans</name>
    <dbReference type="NCBI Taxonomy" id="44252"/>
    <lineage>
        <taxon>Bacteria</taxon>
        <taxon>Bacillati</taxon>
        <taxon>Bacillota</taxon>
        <taxon>Bacilli</taxon>
        <taxon>Bacillales</taxon>
        <taxon>Paenibacillaceae</taxon>
        <taxon>Paenibacillus</taxon>
    </lineage>
</organism>
<dbReference type="AlphaFoldDB" id="A0A090Y5H4"/>
<dbReference type="PATRIC" id="fig|44252.3.peg.6306"/>
<evidence type="ECO:0000313" key="2">
    <source>
        <dbReference type="EMBL" id="MUG24245.1"/>
    </source>
</evidence>
<dbReference type="EMBL" id="JMQA01000053">
    <property type="protein sequence ID" value="KFM93062.1"/>
    <property type="molecule type" value="Genomic_DNA"/>
</dbReference>
<evidence type="ECO:0000313" key="3">
    <source>
        <dbReference type="Proteomes" id="UP000029278"/>
    </source>
</evidence>
<reference evidence="1 3" key="1">
    <citation type="submission" date="2014-04" db="EMBL/GenBank/DDBJ databases">
        <authorList>
            <person name="Bishop-Lilly K.A."/>
            <person name="Broomall S.M."/>
            <person name="Chain P.S."/>
            <person name="Chertkov O."/>
            <person name="Coyne S.R."/>
            <person name="Daligault H.E."/>
            <person name="Davenport K.W."/>
            <person name="Erkkila T."/>
            <person name="Frey K.G."/>
            <person name="Gibbons H.S."/>
            <person name="Gu W."/>
            <person name="Jaissle J."/>
            <person name="Johnson S.L."/>
            <person name="Koroleva G.I."/>
            <person name="Ladner J.T."/>
            <person name="Lo C.-C."/>
            <person name="Minogue T.D."/>
            <person name="Munk C."/>
            <person name="Palacios G.F."/>
            <person name="Redden C.L."/>
            <person name="Rosenzweig C.N."/>
            <person name="Scholz M.B."/>
            <person name="Teshima H."/>
            <person name="Xu Y."/>
        </authorList>
    </citation>
    <scope>NUCLEOTIDE SEQUENCE [LARGE SCALE GENOMIC DNA]</scope>
    <source>
        <strain evidence="1 3">8244</strain>
    </source>
</reference>
<reference evidence="2 4" key="2">
    <citation type="submission" date="2019-11" db="EMBL/GenBank/DDBJ databases">
        <title>Draft genome sequences of five Paenibacillus species of dairy origin.</title>
        <authorList>
            <person name="Olajide A.M."/>
            <person name="Chen S."/>
            <person name="Lapointe G."/>
        </authorList>
    </citation>
    <scope>NUCLEOTIDE SEQUENCE [LARGE SCALE GENOMIC DNA]</scope>
    <source>
        <strain evidence="2 4">3CT49</strain>
    </source>
</reference>
<dbReference type="Proteomes" id="UP000029278">
    <property type="component" value="Unassembled WGS sequence"/>
</dbReference>
<evidence type="ECO:0000313" key="4">
    <source>
        <dbReference type="Proteomes" id="UP000442469"/>
    </source>
</evidence>
<keyword evidence="3" id="KW-1185">Reference proteome</keyword>
<accession>A0A090Y5H4</accession>
<evidence type="ECO:0000313" key="1">
    <source>
        <dbReference type="EMBL" id="KFM93062.1"/>
    </source>
</evidence>
<dbReference type="STRING" id="44252.DJ90_3020"/>
<dbReference type="EMBL" id="WNZZ01000013">
    <property type="protein sequence ID" value="MUG24245.1"/>
    <property type="molecule type" value="Genomic_DNA"/>
</dbReference>
<sequence>MERFSAPKLTALLPDKPLRAVEPRLYECLTCELRRLNLHPYDVKAGGQASGQGVAVYVRYGERFDRMEGRFFSWDMVENQDEQIGGFMRQAAEQVKKTLIAEYYKKARL</sequence>
<dbReference type="Proteomes" id="UP000442469">
    <property type="component" value="Unassembled WGS sequence"/>
</dbReference>
<proteinExistence type="predicted"/>
<dbReference type="RefSeq" id="WP_036624806.1">
    <property type="nucleotide sequence ID" value="NZ_BGML01000001.1"/>
</dbReference>
<dbReference type="GeneID" id="77008698"/>
<name>A0A090Y5H4_PAEMA</name>
<protein>
    <submittedName>
        <fullName evidence="1">Uncharacterized protein</fullName>
    </submittedName>
</protein>